<dbReference type="InterPro" id="IPR006225">
    <property type="entry name" value="PsdUridine_synth_RluC/D"/>
</dbReference>
<protein>
    <recommendedName>
        <fullName evidence="3">Pseudouridine synthase</fullName>
        <ecNumber evidence="3">5.4.99.-</ecNumber>
    </recommendedName>
</protein>
<evidence type="ECO:0000313" key="6">
    <source>
        <dbReference type="Proteomes" id="UP000609346"/>
    </source>
</evidence>
<dbReference type="NCBIfam" id="TIGR00005">
    <property type="entry name" value="rluA_subfam"/>
    <property type="match status" value="1"/>
</dbReference>
<name>A0ABR8MP13_9BACL</name>
<evidence type="ECO:0000256" key="3">
    <source>
        <dbReference type="RuleBase" id="RU362028"/>
    </source>
</evidence>
<reference evidence="5 6" key="1">
    <citation type="submission" date="2020-09" db="EMBL/GenBank/DDBJ databases">
        <title>Paenibacillus sp. strain PR3 16S rRNA gene Genome sequencing and assembly.</title>
        <authorList>
            <person name="Kim J."/>
        </authorList>
    </citation>
    <scope>NUCLEOTIDE SEQUENCE [LARGE SCALE GENOMIC DNA]</scope>
    <source>
        <strain evidence="5 6">PR3</strain>
    </source>
</reference>
<evidence type="ECO:0000259" key="4">
    <source>
        <dbReference type="Pfam" id="PF00849"/>
    </source>
</evidence>
<keyword evidence="6" id="KW-1185">Reference proteome</keyword>
<dbReference type="InterPro" id="IPR006145">
    <property type="entry name" value="PsdUridine_synth_RsuA/RluA"/>
</dbReference>
<accession>A0ABR8MP13</accession>
<dbReference type="InterPro" id="IPR020103">
    <property type="entry name" value="PsdUridine_synth_cat_dom_sf"/>
</dbReference>
<comment type="function">
    <text evidence="3">Responsible for synthesis of pseudouridine from uracil.</text>
</comment>
<organism evidence="5 6">
    <name type="scientific">Paenibacillus terricola</name>
    <dbReference type="NCBI Taxonomy" id="2763503"/>
    <lineage>
        <taxon>Bacteria</taxon>
        <taxon>Bacillati</taxon>
        <taxon>Bacillota</taxon>
        <taxon>Bacilli</taxon>
        <taxon>Bacillales</taxon>
        <taxon>Paenibacillaceae</taxon>
        <taxon>Paenibacillus</taxon>
    </lineage>
</organism>
<dbReference type="Pfam" id="PF00849">
    <property type="entry name" value="PseudoU_synth_2"/>
    <property type="match status" value="1"/>
</dbReference>
<comment type="caution">
    <text evidence="5">The sequence shown here is derived from an EMBL/GenBank/DDBJ whole genome shotgun (WGS) entry which is preliminary data.</text>
</comment>
<evidence type="ECO:0000313" key="5">
    <source>
        <dbReference type="EMBL" id="MBD3917741.1"/>
    </source>
</evidence>
<dbReference type="PANTHER" id="PTHR21600">
    <property type="entry name" value="MITOCHONDRIAL RNA PSEUDOURIDINE SYNTHASE"/>
    <property type="match status" value="1"/>
</dbReference>
<dbReference type="EMBL" id="JACXZA010000001">
    <property type="protein sequence ID" value="MBD3917741.1"/>
    <property type="molecule type" value="Genomic_DNA"/>
</dbReference>
<keyword evidence="3" id="KW-0413">Isomerase</keyword>
<proteinExistence type="inferred from homology"/>
<evidence type="ECO:0000256" key="2">
    <source>
        <dbReference type="ARBA" id="ARBA00010876"/>
    </source>
</evidence>
<comment type="similarity">
    <text evidence="2 3">Belongs to the pseudouridine synthase RluA family.</text>
</comment>
<dbReference type="SUPFAM" id="SSF55120">
    <property type="entry name" value="Pseudouridine synthase"/>
    <property type="match status" value="1"/>
</dbReference>
<comment type="catalytic activity">
    <reaction evidence="1 3">
        <text>a uridine in RNA = a pseudouridine in RNA</text>
        <dbReference type="Rhea" id="RHEA:48348"/>
        <dbReference type="Rhea" id="RHEA-COMP:12068"/>
        <dbReference type="Rhea" id="RHEA-COMP:12069"/>
        <dbReference type="ChEBI" id="CHEBI:65314"/>
        <dbReference type="ChEBI" id="CHEBI:65315"/>
    </reaction>
</comment>
<dbReference type="Gene3D" id="3.30.2350.10">
    <property type="entry name" value="Pseudouridine synthase"/>
    <property type="match status" value="1"/>
</dbReference>
<dbReference type="InterPro" id="IPR050188">
    <property type="entry name" value="RluA_PseudoU_synthase"/>
</dbReference>
<feature type="domain" description="Pseudouridine synthase RsuA/RluA-like" evidence="4">
    <location>
        <begin position="95"/>
        <end position="246"/>
    </location>
</feature>
<dbReference type="PANTHER" id="PTHR21600:SF71">
    <property type="entry name" value="PSEUDOURIDINE SYNTHASE"/>
    <property type="match status" value="1"/>
</dbReference>
<evidence type="ECO:0000256" key="1">
    <source>
        <dbReference type="ARBA" id="ARBA00000073"/>
    </source>
</evidence>
<dbReference type="EC" id="5.4.99.-" evidence="3"/>
<sequence>MTDDSGTTVAQWPAAQSNSHTVKQWLAAAGLFPTKWINLLFSVGGIQMEDDRIVLDAFIPADPSKDPVYKLAASALKDSSSGSKLMAEPLYEDDYVLVMNKPAGMPVHASRPGERGTLDEAAALHLLKRGDPLPVRHIHRLDNETSGLVLYSKNELAQQRLDEAMRNKAIDRRYVAFVQGRLARRSGIIDAPIGRDRHHSMKRRAGAGGDPAVTHYEVLEQYGSAALVSVRLETGRTHQIRVHMSHTGHPLVGDSLYGGSTRLLAHQALHGERLLFTHPLYGGQVEVVSPRPDWFEPIRRALAST</sequence>
<dbReference type="Proteomes" id="UP000609346">
    <property type="component" value="Unassembled WGS sequence"/>
</dbReference>
<gene>
    <name evidence="5" type="ORF">H8B09_03180</name>
</gene>
<dbReference type="CDD" id="cd02869">
    <property type="entry name" value="PseudoU_synth_RluA_like"/>
    <property type="match status" value="1"/>
</dbReference>